<dbReference type="InterPro" id="IPR015422">
    <property type="entry name" value="PyrdxlP-dep_Trfase_small"/>
</dbReference>
<sequence>MLEIVGDHERKMASAVNLIPSENLLTPAARLAYLSDAYSRYFFDEREVFGKWSFQGGSIVGEVQREVLVPLVQKVTGARHVDVRGISGLNAMTVALAAFGARDRVTITVPPRHGGHPATAVVAGHFGHRAEALPFRDEAWWEVDLPALAELVARTDPALVYVDQATALVPLDLAGVIRTVKEVSPGTHVHADTSHINAFVWSGLFGQPLDLGADSYGGSTHKTFAGPHKALLLTNDDAVSDKLTSVAVNLVSHHHVSDVVALAIAMVEFAECGGVDYAQAVLANAAAFARALADAGPGVQDAGGVLTRTHQVWYEPAGDPHRISERLFDAGIVVNPYNPLPSTGRLGIRMGLNEATKLGFGEPEMAELAGLLHGVAVDRIAVAEAGERVAAMRQAARPAYCFSEDVVASKLRELTGASGAGVDELAAWLYR</sequence>
<name>A0A8J3VM21_9ACTN</name>
<evidence type="ECO:0000313" key="6">
    <source>
        <dbReference type="Proteomes" id="UP000642748"/>
    </source>
</evidence>
<protein>
    <submittedName>
        <fullName evidence="5">Serine hydroxymethyltransferase</fullName>
    </submittedName>
</protein>
<feature type="domain" description="Serine hydroxymethyltransferase-like" evidence="4">
    <location>
        <begin position="3"/>
        <end position="370"/>
    </location>
</feature>
<reference evidence="5" key="1">
    <citation type="submission" date="2021-01" db="EMBL/GenBank/DDBJ databases">
        <title>Whole genome shotgun sequence of Rugosimonospora africana NBRC 104875.</title>
        <authorList>
            <person name="Komaki H."/>
            <person name="Tamura T."/>
        </authorList>
    </citation>
    <scope>NUCLEOTIDE SEQUENCE</scope>
    <source>
        <strain evidence="5">NBRC 104875</strain>
    </source>
</reference>
<dbReference type="GO" id="GO:0005737">
    <property type="term" value="C:cytoplasm"/>
    <property type="evidence" value="ECO:0007669"/>
    <property type="project" value="TreeGrafter"/>
</dbReference>
<dbReference type="EMBL" id="BONZ01000001">
    <property type="protein sequence ID" value="GIH11859.1"/>
    <property type="molecule type" value="Genomic_DNA"/>
</dbReference>
<comment type="cofactor">
    <cofactor evidence="1">
        <name>pyridoxal 5'-phosphate</name>
        <dbReference type="ChEBI" id="CHEBI:597326"/>
    </cofactor>
</comment>
<keyword evidence="3" id="KW-0663">Pyridoxal phosphate</keyword>
<dbReference type="PANTHER" id="PTHR11680">
    <property type="entry name" value="SERINE HYDROXYMETHYLTRANSFERASE"/>
    <property type="match status" value="1"/>
</dbReference>
<dbReference type="Proteomes" id="UP000642748">
    <property type="component" value="Unassembled WGS sequence"/>
</dbReference>
<evidence type="ECO:0000313" key="5">
    <source>
        <dbReference type="EMBL" id="GIH11859.1"/>
    </source>
</evidence>
<gene>
    <name evidence="5" type="ORF">Raf01_00310</name>
</gene>
<dbReference type="InterPro" id="IPR015421">
    <property type="entry name" value="PyrdxlP-dep_Trfase_major"/>
</dbReference>
<dbReference type="GO" id="GO:0046653">
    <property type="term" value="P:tetrahydrofolate metabolic process"/>
    <property type="evidence" value="ECO:0007669"/>
    <property type="project" value="TreeGrafter"/>
</dbReference>
<comment type="caution">
    <text evidence="5">The sequence shown here is derived from an EMBL/GenBank/DDBJ whole genome shotgun (WGS) entry which is preliminary data.</text>
</comment>
<evidence type="ECO:0000256" key="3">
    <source>
        <dbReference type="ARBA" id="ARBA00022898"/>
    </source>
</evidence>
<organism evidence="5 6">
    <name type="scientific">Rugosimonospora africana</name>
    <dbReference type="NCBI Taxonomy" id="556532"/>
    <lineage>
        <taxon>Bacteria</taxon>
        <taxon>Bacillati</taxon>
        <taxon>Actinomycetota</taxon>
        <taxon>Actinomycetes</taxon>
        <taxon>Micromonosporales</taxon>
        <taxon>Micromonosporaceae</taxon>
        <taxon>Rugosimonospora</taxon>
    </lineage>
</organism>
<evidence type="ECO:0000259" key="4">
    <source>
        <dbReference type="Pfam" id="PF00464"/>
    </source>
</evidence>
<accession>A0A8J3VM21</accession>
<dbReference type="GO" id="GO:0004372">
    <property type="term" value="F:glycine hydroxymethyltransferase activity"/>
    <property type="evidence" value="ECO:0007669"/>
    <property type="project" value="TreeGrafter"/>
</dbReference>
<evidence type="ECO:0000256" key="1">
    <source>
        <dbReference type="ARBA" id="ARBA00001933"/>
    </source>
</evidence>
<dbReference type="PANTHER" id="PTHR11680:SF35">
    <property type="entry name" value="SERINE HYDROXYMETHYLTRANSFERASE 1"/>
    <property type="match status" value="1"/>
</dbReference>
<dbReference type="Pfam" id="PF00464">
    <property type="entry name" value="SHMT"/>
    <property type="match status" value="1"/>
</dbReference>
<dbReference type="Gene3D" id="3.90.1150.10">
    <property type="entry name" value="Aspartate Aminotransferase, domain 1"/>
    <property type="match status" value="1"/>
</dbReference>
<dbReference type="InterPro" id="IPR039429">
    <property type="entry name" value="SHMT-like_dom"/>
</dbReference>
<comment type="similarity">
    <text evidence="2">Belongs to the SHMT family.</text>
</comment>
<dbReference type="SUPFAM" id="SSF53383">
    <property type="entry name" value="PLP-dependent transferases"/>
    <property type="match status" value="1"/>
</dbReference>
<dbReference type="GO" id="GO:0030170">
    <property type="term" value="F:pyridoxal phosphate binding"/>
    <property type="evidence" value="ECO:0007669"/>
    <property type="project" value="TreeGrafter"/>
</dbReference>
<proteinExistence type="inferred from homology"/>
<keyword evidence="6" id="KW-1185">Reference proteome</keyword>
<evidence type="ECO:0000256" key="2">
    <source>
        <dbReference type="ARBA" id="ARBA00006376"/>
    </source>
</evidence>
<dbReference type="GO" id="GO:0019264">
    <property type="term" value="P:glycine biosynthetic process from serine"/>
    <property type="evidence" value="ECO:0007669"/>
    <property type="project" value="TreeGrafter"/>
</dbReference>
<dbReference type="Gene3D" id="3.40.640.10">
    <property type="entry name" value="Type I PLP-dependent aspartate aminotransferase-like (Major domain)"/>
    <property type="match status" value="1"/>
</dbReference>
<dbReference type="InterPro" id="IPR049943">
    <property type="entry name" value="Ser_HO-MeTrfase-like"/>
</dbReference>
<dbReference type="InterPro" id="IPR015424">
    <property type="entry name" value="PyrdxlP-dep_Trfase"/>
</dbReference>
<dbReference type="AlphaFoldDB" id="A0A8J3VM21"/>